<organism evidence="1 2">
    <name type="scientific">Lysobacter enzymogenes</name>
    <dbReference type="NCBI Taxonomy" id="69"/>
    <lineage>
        <taxon>Bacteria</taxon>
        <taxon>Pseudomonadati</taxon>
        <taxon>Pseudomonadota</taxon>
        <taxon>Gammaproteobacteria</taxon>
        <taxon>Lysobacterales</taxon>
        <taxon>Lysobacteraceae</taxon>
        <taxon>Lysobacter</taxon>
    </lineage>
</organism>
<evidence type="ECO:0000313" key="2">
    <source>
        <dbReference type="Proteomes" id="UP000061569"/>
    </source>
</evidence>
<dbReference type="AlphaFoldDB" id="A0A0S2DAT6"/>
<dbReference type="EMBL" id="CP013140">
    <property type="protein sequence ID" value="ALN55432.1"/>
    <property type="molecule type" value="Genomic_DNA"/>
</dbReference>
<dbReference type="STRING" id="69.GLE_0073"/>
<sequence length="98" mass="10178">MPGLHRISGTKGVPWIASSLPQRVVSARPASVGTLPRGARHGVGFRRSAVSWSSLPVGSATRVALATSLSLVALARRPSTAGADFRPHRSVGNRACPD</sequence>
<accession>A0A0S2DAT6</accession>
<name>A0A0S2DAT6_LYSEN</name>
<evidence type="ECO:0000313" key="1">
    <source>
        <dbReference type="EMBL" id="ALN55432.1"/>
    </source>
</evidence>
<reference evidence="1 2" key="1">
    <citation type="submission" date="2015-11" db="EMBL/GenBank/DDBJ databases">
        <title>Genome sequences of Lysobacter enzymogenes strain C3 and Lysobacter antibioticus ATCC 29479.</title>
        <authorList>
            <person name="Kobayashi D.Y."/>
        </authorList>
    </citation>
    <scope>NUCLEOTIDE SEQUENCE [LARGE SCALE GENOMIC DNA]</scope>
    <source>
        <strain evidence="1 2">C3</strain>
    </source>
</reference>
<proteinExistence type="predicted"/>
<dbReference type="KEGG" id="lez:GLE_0073"/>
<dbReference type="Proteomes" id="UP000061569">
    <property type="component" value="Chromosome"/>
</dbReference>
<gene>
    <name evidence="1" type="ORF">GLE_0073</name>
</gene>
<protein>
    <submittedName>
        <fullName evidence="1">Uncharacterized protein</fullName>
    </submittedName>
</protein>